<protein>
    <submittedName>
        <fullName evidence="1">Uncharacterized protein</fullName>
    </submittedName>
</protein>
<gene>
    <name evidence="1" type="ORF">L6164_011777</name>
</gene>
<organism evidence="1 2">
    <name type="scientific">Bauhinia variegata</name>
    <name type="common">Purple orchid tree</name>
    <name type="synonym">Phanera variegata</name>
    <dbReference type="NCBI Taxonomy" id="167791"/>
    <lineage>
        <taxon>Eukaryota</taxon>
        <taxon>Viridiplantae</taxon>
        <taxon>Streptophyta</taxon>
        <taxon>Embryophyta</taxon>
        <taxon>Tracheophyta</taxon>
        <taxon>Spermatophyta</taxon>
        <taxon>Magnoliopsida</taxon>
        <taxon>eudicotyledons</taxon>
        <taxon>Gunneridae</taxon>
        <taxon>Pentapetalae</taxon>
        <taxon>rosids</taxon>
        <taxon>fabids</taxon>
        <taxon>Fabales</taxon>
        <taxon>Fabaceae</taxon>
        <taxon>Cercidoideae</taxon>
        <taxon>Cercideae</taxon>
        <taxon>Bauhiniinae</taxon>
        <taxon>Bauhinia</taxon>
    </lineage>
</organism>
<dbReference type="Proteomes" id="UP000828941">
    <property type="component" value="Chromosome 5"/>
</dbReference>
<comment type="caution">
    <text evidence="1">The sequence shown here is derived from an EMBL/GenBank/DDBJ whole genome shotgun (WGS) entry which is preliminary data.</text>
</comment>
<accession>A0ACB9P7Y7</accession>
<evidence type="ECO:0000313" key="2">
    <source>
        <dbReference type="Proteomes" id="UP000828941"/>
    </source>
</evidence>
<dbReference type="EMBL" id="CM039430">
    <property type="protein sequence ID" value="KAI4344565.1"/>
    <property type="molecule type" value="Genomic_DNA"/>
</dbReference>
<sequence>MMSSKFGAGKKTGESSGSGKLLKEIDSISKALYLDKTSPKNLLTVANARSKSIGKTYVPDSKSNSKDSNENPSSKDKKSIWNWRPLKAFSHIRNRRFNCCFSLQVHLIEGFPSTFDDTSFCVYWKRRDWVLATRPAKVVEHTAEFEENLTYTCSVYGSRNGPHYSAKYEAKHFLVYVSVVGASELDLGKHRVDLTRLLPLTLEELEEEKSSGKWTTSFKLSGMAKGAVLNVSFGYKVVGDNSSATRDNHNAPNSLTLRQNSLSLTKQDIKSSQVEGKINMTHNGNPSSFSRSYSSRTVDVVKDLREVWPTSKLALSSSIDILYQKHNEEKTCSQGHDEPELDLFTENLQPNKPDAYPLSDPGKGNSEECEGNEEITRSSVHDKSELNAFQESLDSVKSNVCSLSHPGKENPEKCEGNEFSVVDQGKELSSNEPFKVEESTMKTFDASAVDSTITIFTAEIRLSTEDNVKHESLDGTMTVLKKRAIKLWFMKTLMRMTFLLKKCS</sequence>
<keyword evidence="2" id="KW-1185">Reference proteome</keyword>
<evidence type="ECO:0000313" key="1">
    <source>
        <dbReference type="EMBL" id="KAI4344565.1"/>
    </source>
</evidence>
<proteinExistence type="predicted"/>
<name>A0ACB9P7Y7_BAUVA</name>
<reference evidence="1 2" key="1">
    <citation type="journal article" date="2022" name="DNA Res.">
        <title>Chromosomal-level genome assembly of the orchid tree Bauhinia variegata (Leguminosae; Cercidoideae) supports the allotetraploid origin hypothesis of Bauhinia.</title>
        <authorList>
            <person name="Zhong Y."/>
            <person name="Chen Y."/>
            <person name="Zheng D."/>
            <person name="Pang J."/>
            <person name="Liu Y."/>
            <person name="Luo S."/>
            <person name="Meng S."/>
            <person name="Qian L."/>
            <person name="Wei D."/>
            <person name="Dai S."/>
            <person name="Zhou R."/>
        </authorList>
    </citation>
    <scope>NUCLEOTIDE SEQUENCE [LARGE SCALE GENOMIC DNA]</scope>
    <source>
        <strain evidence="1">BV-YZ2020</strain>
    </source>
</reference>